<dbReference type="SUPFAM" id="SSF47095">
    <property type="entry name" value="HMG-box"/>
    <property type="match status" value="1"/>
</dbReference>
<dbReference type="PROSITE" id="PS50118">
    <property type="entry name" value="HMG_BOX_2"/>
    <property type="match status" value="1"/>
</dbReference>
<dbReference type="FunFam" id="1.10.30.10:FF:000041">
    <property type="entry name" value="HMG box family protein"/>
    <property type="match status" value="1"/>
</dbReference>
<keyword evidence="1" id="KW-0805">Transcription regulation</keyword>
<feature type="DNA-binding region" description="HMG box" evidence="4">
    <location>
        <begin position="101"/>
        <end position="169"/>
    </location>
</feature>
<dbReference type="InterPro" id="IPR036910">
    <property type="entry name" value="HMG_box_dom_sf"/>
</dbReference>
<reference evidence="6" key="1">
    <citation type="submission" date="2023-08" db="EMBL/GenBank/DDBJ databases">
        <title>Black Yeasts Isolated from many extreme environments.</title>
        <authorList>
            <person name="Coleine C."/>
            <person name="Stajich J.E."/>
            <person name="Selbmann L."/>
        </authorList>
    </citation>
    <scope>NUCLEOTIDE SEQUENCE</scope>
    <source>
        <strain evidence="6">CCFEE 5401</strain>
    </source>
</reference>
<evidence type="ECO:0000256" key="4">
    <source>
        <dbReference type="PROSITE-ProRule" id="PRU00267"/>
    </source>
</evidence>
<dbReference type="GO" id="GO:0030154">
    <property type="term" value="P:cell differentiation"/>
    <property type="evidence" value="ECO:0007669"/>
    <property type="project" value="TreeGrafter"/>
</dbReference>
<dbReference type="Gene3D" id="1.10.30.10">
    <property type="entry name" value="High mobility group box domain"/>
    <property type="match status" value="1"/>
</dbReference>
<comment type="caution">
    <text evidence="6">The sequence shown here is derived from an EMBL/GenBank/DDBJ whole genome shotgun (WGS) entry which is preliminary data.</text>
</comment>
<protein>
    <recommendedName>
        <fullName evidence="5">HMG box domain-containing protein</fullName>
    </recommendedName>
</protein>
<organism evidence="6 7">
    <name type="scientific">Meristemomyces frigidus</name>
    <dbReference type="NCBI Taxonomy" id="1508187"/>
    <lineage>
        <taxon>Eukaryota</taxon>
        <taxon>Fungi</taxon>
        <taxon>Dikarya</taxon>
        <taxon>Ascomycota</taxon>
        <taxon>Pezizomycotina</taxon>
        <taxon>Dothideomycetes</taxon>
        <taxon>Dothideomycetidae</taxon>
        <taxon>Mycosphaerellales</taxon>
        <taxon>Teratosphaeriaceae</taxon>
        <taxon>Meristemomyces</taxon>
    </lineage>
</organism>
<evidence type="ECO:0000256" key="1">
    <source>
        <dbReference type="ARBA" id="ARBA00023015"/>
    </source>
</evidence>
<evidence type="ECO:0000313" key="7">
    <source>
        <dbReference type="Proteomes" id="UP001310890"/>
    </source>
</evidence>
<dbReference type="InterPro" id="IPR050140">
    <property type="entry name" value="SRY-related_HMG-box_TF-like"/>
</dbReference>
<keyword evidence="4" id="KW-0539">Nucleus</keyword>
<evidence type="ECO:0000259" key="5">
    <source>
        <dbReference type="PROSITE" id="PS50118"/>
    </source>
</evidence>
<feature type="domain" description="HMG box" evidence="5">
    <location>
        <begin position="101"/>
        <end position="169"/>
    </location>
</feature>
<evidence type="ECO:0000256" key="3">
    <source>
        <dbReference type="ARBA" id="ARBA00023163"/>
    </source>
</evidence>
<dbReference type="CDD" id="cd01389">
    <property type="entry name" value="HMG-box_ROX1-like"/>
    <property type="match status" value="1"/>
</dbReference>
<dbReference type="InterPro" id="IPR009071">
    <property type="entry name" value="HMG_box_dom"/>
</dbReference>
<dbReference type="Proteomes" id="UP001310890">
    <property type="component" value="Unassembled WGS sequence"/>
</dbReference>
<dbReference type="GO" id="GO:0000978">
    <property type="term" value="F:RNA polymerase II cis-regulatory region sequence-specific DNA binding"/>
    <property type="evidence" value="ECO:0007669"/>
    <property type="project" value="TreeGrafter"/>
</dbReference>
<sequence length="490" mass="52853">MAQTTTPVPQLLQGFTAAIDSIQKQLSDGIVQPVLPLHTVTLLGGEGLASLHQHVQNSCKAEFLLNFNVSANSITFIPTAPMAPKSKTTKAVASKDASDRVPRPPNAFIIYRKDWHPRIVAENPGLHNNAISVILGNQWRHESEAVRAAYKQKADEVKRQHELAHPEYQYQPRKPSEKKRRMTKNKLAKLVKAQAQANVTPVAQQTLPDDFDPLAMLDDTLTSYIGGQTMQVTQYGTDPSLSQPELQTTSWDSCMAFDSGADVEGRLLASLQRFNEHNTPPAPAMPATWPVGTPTAVPPVSLGPSPSAMVAEPLVNGVFKTNVKTFAMPRGKDTKKFMTLPWSDKVNNSQAATQGAGPLESLSATALPQAYQGAEVARQDNLADEAFSAFIDLSQFGSSPSPGHYGPAGFTVGVLTDSELEQHSPDVAGDVTMPTPGPLSGMSDFDPFGDMSHLLNGDHYDSFATNFGIDFSDSALNFDTADDLFEAGTQ</sequence>
<dbReference type="PANTHER" id="PTHR10270:SF161">
    <property type="entry name" value="SEX-DETERMINING REGION Y PROTEIN"/>
    <property type="match status" value="1"/>
</dbReference>
<dbReference type="AlphaFoldDB" id="A0AAN7TLV1"/>
<accession>A0AAN7TLV1</accession>
<dbReference type="PANTHER" id="PTHR10270">
    <property type="entry name" value="SOX TRANSCRIPTION FACTOR"/>
    <property type="match status" value="1"/>
</dbReference>
<evidence type="ECO:0000313" key="6">
    <source>
        <dbReference type="EMBL" id="KAK5111906.1"/>
    </source>
</evidence>
<dbReference type="EMBL" id="JAVRRL010000035">
    <property type="protein sequence ID" value="KAK5111906.1"/>
    <property type="molecule type" value="Genomic_DNA"/>
</dbReference>
<keyword evidence="3" id="KW-0804">Transcription</keyword>
<evidence type="ECO:0000256" key="2">
    <source>
        <dbReference type="ARBA" id="ARBA00023125"/>
    </source>
</evidence>
<keyword evidence="2 4" id="KW-0238">DNA-binding</keyword>
<dbReference type="GO" id="GO:0001228">
    <property type="term" value="F:DNA-binding transcription activator activity, RNA polymerase II-specific"/>
    <property type="evidence" value="ECO:0007669"/>
    <property type="project" value="TreeGrafter"/>
</dbReference>
<proteinExistence type="predicted"/>
<dbReference type="Pfam" id="PF00505">
    <property type="entry name" value="HMG_box"/>
    <property type="match status" value="1"/>
</dbReference>
<name>A0AAN7TLV1_9PEZI</name>
<gene>
    <name evidence="6" type="ORF">LTR62_004638</name>
</gene>
<dbReference type="GO" id="GO:0005634">
    <property type="term" value="C:nucleus"/>
    <property type="evidence" value="ECO:0007669"/>
    <property type="project" value="UniProtKB-UniRule"/>
</dbReference>
<dbReference type="SMART" id="SM00398">
    <property type="entry name" value="HMG"/>
    <property type="match status" value="1"/>
</dbReference>